<evidence type="ECO:0000259" key="1">
    <source>
        <dbReference type="Pfam" id="PF12671"/>
    </source>
</evidence>
<evidence type="ECO:0000313" key="2">
    <source>
        <dbReference type="EMBL" id="RBP64501.1"/>
    </source>
</evidence>
<reference evidence="2 3" key="1">
    <citation type="submission" date="2018-06" db="EMBL/GenBank/DDBJ databases">
        <title>Genomic Encyclopedia of Type Strains, Phase IV (KMG-IV): sequencing the most valuable type-strain genomes for metagenomic binning, comparative biology and taxonomic classification.</title>
        <authorList>
            <person name="Goeker M."/>
        </authorList>
    </citation>
    <scope>NUCLEOTIDE SEQUENCE [LARGE SCALE GENOMIC DNA]</scope>
    <source>
        <strain evidence="2 3">DSM 22112</strain>
    </source>
</reference>
<organism evidence="2 3">
    <name type="scientific">Alkalibaculum bacchi</name>
    <dbReference type="NCBI Taxonomy" id="645887"/>
    <lineage>
        <taxon>Bacteria</taxon>
        <taxon>Bacillati</taxon>
        <taxon>Bacillota</taxon>
        <taxon>Clostridia</taxon>
        <taxon>Eubacteriales</taxon>
        <taxon>Eubacteriaceae</taxon>
        <taxon>Alkalibaculum</taxon>
    </lineage>
</organism>
<feature type="domain" description="Putative amidase" evidence="1">
    <location>
        <begin position="3"/>
        <end position="154"/>
    </location>
</feature>
<accession>A0A366I866</accession>
<dbReference type="RefSeq" id="WP_170128228.1">
    <property type="nucleotide sequence ID" value="NZ_CALNCS010000259.1"/>
</dbReference>
<protein>
    <submittedName>
        <fullName evidence="2">Putative amidase-like protein</fullName>
    </submittedName>
</protein>
<name>A0A366I866_9FIRM</name>
<keyword evidence="3" id="KW-1185">Reference proteome</keyword>
<evidence type="ECO:0000313" key="3">
    <source>
        <dbReference type="Proteomes" id="UP000253490"/>
    </source>
</evidence>
<proteinExistence type="predicted"/>
<dbReference type="Pfam" id="PF12671">
    <property type="entry name" value="Amidase_6"/>
    <property type="match status" value="1"/>
</dbReference>
<dbReference type="PANTHER" id="PTHR40032:SF1">
    <property type="entry name" value="EXPORTED PROTEIN"/>
    <property type="match status" value="1"/>
</dbReference>
<comment type="caution">
    <text evidence="2">The sequence shown here is derived from an EMBL/GenBank/DDBJ whole genome shotgun (WGS) entry which is preliminary data.</text>
</comment>
<sequence>MIYNRNAAVQYALQYALNPNPDYVYFENDDCTNFISQCLRAGGAQNDYNNTHPWWYNNGQTSISWAVAHSLYWYIRTTTVENRSFGIKADTYYLANQDLYSRDIAGKVQIGDLIQYKNFQDRIQHSTIITGFDPITGEPVVSQHTFNGRNVTWRKNFKEAIFHHITSINR</sequence>
<gene>
    <name evidence="2" type="ORF">DES36_108126</name>
</gene>
<dbReference type="AlphaFoldDB" id="A0A366I866"/>
<dbReference type="InterPro" id="IPR024301">
    <property type="entry name" value="Amidase_6"/>
</dbReference>
<dbReference type="PANTHER" id="PTHR40032">
    <property type="entry name" value="EXPORTED PROTEIN-RELATED"/>
    <property type="match status" value="1"/>
</dbReference>
<dbReference type="EMBL" id="QNRX01000008">
    <property type="protein sequence ID" value="RBP64501.1"/>
    <property type="molecule type" value="Genomic_DNA"/>
</dbReference>
<dbReference type="Proteomes" id="UP000253490">
    <property type="component" value="Unassembled WGS sequence"/>
</dbReference>